<dbReference type="PANTHER" id="PTHR30450:SF2">
    <property type="entry name" value="ABC TRANSPORTER PERMEASE PROTEIN"/>
    <property type="match status" value="1"/>
</dbReference>
<evidence type="ECO:0000313" key="15">
    <source>
        <dbReference type="Proteomes" id="UP000321192"/>
    </source>
</evidence>
<dbReference type="InterPro" id="IPR051322">
    <property type="entry name" value="AA_ABC_Transporter_Permease"/>
</dbReference>
<dbReference type="InterPro" id="IPR000515">
    <property type="entry name" value="MetI-like"/>
</dbReference>
<reference evidence="13 15" key="3">
    <citation type="submission" date="2018-09" db="EMBL/GenBank/DDBJ databases">
        <title>Metagenome Assembled Genomes from an Advanced Water Purification Facility.</title>
        <authorList>
            <person name="Stamps B.W."/>
            <person name="Spear J.R."/>
        </authorList>
    </citation>
    <scope>NUCLEOTIDE SEQUENCE [LARGE SCALE GENOMIC DNA]</scope>
    <source>
        <strain evidence="13">Bin_27_1</strain>
    </source>
</reference>
<evidence type="ECO:0000256" key="5">
    <source>
        <dbReference type="ARBA" id="ARBA00022692"/>
    </source>
</evidence>
<keyword evidence="7 10" id="KW-0472">Membrane</keyword>
<dbReference type="Gene3D" id="1.10.3720.10">
    <property type="entry name" value="MetI-like"/>
    <property type="match status" value="1"/>
</dbReference>
<dbReference type="InterPro" id="IPR035906">
    <property type="entry name" value="MetI-like_sf"/>
</dbReference>
<dbReference type="NCBIfam" id="TIGR01726">
    <property type="entry name" value="HEQRo_perm_3TM"/>
    <property type="match status" value="1"/>
</dbReference>
<dbReference type="Proteomes" id="UP000321192">
    <property type="component" value="Unassembled WGS sequence"/>
</dbReference>
<dbReference type="GO" id="GO:0043190">
    <property type="term" value="C:ATP-binding cassette (ABC) transporter complex"/>
    <property type="evidence" value="ECO:0007669"/>
    <property type="project" value="InterPro"/>
</dbReference>
<feature type="domain" description="ABC transmembrane type-1" evidence="11">
    <location>
        <begin position="20"/>
        <end position="222"/>
    </location>
</feature>
<feature type="transmembrane region" description="Helical" evidence="10">
    <location>
        <begin position="56"/>
        <end position="79"/>
    </location>
</feature>
<dbReference type="STRING" id="85643.Tmz1t_2559"/>
<keyword evidence="14" id="KW-1185">Reference proteome</keyword>
<dbReference type="RefSeq" id="WP_004303336.1">
    <property type="nucleotide sequence ID" value="NC_011662.2"/>
</dbReference>
<accession>A0A5C7S4N3</accession>
<reference evidence="14" key="1">
    <citation type="submission" date="2009-05" db="EMBL/GenBank/DDBJ databases">
        <title>Complete sequence of chromosome of Thauera sp. MZ1T.</title>
        <authorList>
            <consortium name="US DOE Joint Genome Institute"/>
            <person name="Lucas S."/>
            <person name="Copeland A."/>
            <person name="Lapidus A."/>
            <person name="Glavina del Rio T."/>
            <person name="Dalin E."/>
            <person name="Tice H."/>
            <person name="Bruce D."/>
            <person name="Goodwin L."/>
            <person name="Pitluck S."/>
            <person name="Sims D."/>
            <person name="Brettin T."/>
            <person name="Detter J.C."/>
            <person name="Han C."/>
            <person name="Larimer F."/>
            <person name="Land M."/>
            <person name="Hauser L."/>
            <person name="Kyrpides N."/>
            <person name="Mikhailova N."/>
            <person name="Sayler G.S."/>
        </authorList>
    </citation>
    <scope>NUCLEOTIDE SEQUENCE [LARGE SCALE GENOMIC DNA]</scope>
    <source>
        <strain evidence="14">MZ1T</strain>
    </source>
</reference>
<keyword evidence="4" id="KW-1003">Cell membrane</keyword>
<gene>
    <name evidence="12" type="ordered locus">Tmz1t_2559</name>
    <name evidence="13" type="ORF">E6Q80_24120</name>
</gene>
<evidence type="ECO:0000256" key="4">
    <source>
        <dbReference type="ARBA" id="ARBA00022475"/>
    </source>
</evidence>
<feature type="transmembrane region" description="Helical" evidence="10">
    <location>
        <begin position="204"/>
        <end position="222"/>
    </location>
</feature>
<dbReference type="CDD" id="cd06261">
    <property type="entry name" value="TM_PBP2"/>
    <property type="match status" value="1"/>
</dbReference>
<dbReference type="PANTHER" id="PTHR30450">
    <property type="entry name" value="ABC TRANSPORTER PERMEASE"/>
    <property type="match status" value="1"/>
</dbReference>
<proteinExistence type="inferred from homology"/>
<protein>
    <recommendedName>
        <fullName evidence="8">Histidine/lysine/arginine/ornithine transport system permease protein HisM</fullName>
    </recommendedName>
</protein>
<dbReference type="GO" id="GO:0006865">
    <property type="term" value="P:amino acid transport"/>
    <property type="evidence" value="ECO:0007669"/>
    <property type="project" value="TreeGrafter"/>
</dbReference>
<dbReference type="Pfam" id="PF00528">
    <property type="entry name" value="BPD_transp_1"/>
    <property type="match status" value="1"/>
</dbReference>
<sequence>MEFFDFKVITGSLPEFWRGLWMTVQLTGLALLFGFFVAIPLAVMRLSPNRLVSAPVAAYTYFFRGTPMLVQLLLVYYGASQWEWMRAAWEAGHPLWSLFREPYFCALFAFGLNTCAYTVEILAGSMRNTPHGELEAAKAMGMTRLKALQRIVIPSALRRMIPSYSNEVILMLQGSAIASAVTLVDLTGAARNVYSRHFAPFESFVFVGLIYLALTFALVGLFKLAEHRWLAHLAPRKAEAGRQS</sequence>
<keyword evidence="6 10" id="KW-1133">Transmembrane helix</keyword>
<dbReference type="eggNOG" id="COG4160">
    <property type="taxonomic scope" value="Bacteria"/>
</dbReference>
<keyword evidence="3 10" id="KW-0813">Transport</keyword>
<evidence type="ECO:0000256" key="7">
    <source>
        <dbReference type="ARBA" id="ARBA00023136"/>
    </source>
</evidence>
<evidence type="ECO:0000256" key="8">
    <source>
        <dbReference type="ARBA" id="ARBA00039779"/>
    </source>
</evidence>
<dbReference type="AlphaFoldDB" id="C4K9T5"/>
<keyword evidence="5 10" id="KW-0812">Transmembrane</keyword>
<dbReference type="KEGG" id="tmz:Tmz1t_2559"/>
<accession>C4K9T5</accession>
<evidence type="ECO:0000259" key="11">
    <source>
        <dbReference type="PROSITE" id="PS50928"/>
    </source>
</evidence>
<reference evidence="12 14" key="2">
    <citation type="journal article" date="2012" name="Stand. Genomic Sci.">
        <title>Complete genome sequence of Thauera aminoaromatica strain MZ1T.</title>
        <authorList>
            <person name="Jiang K."/>
            <person name="Sanseverino J."/>
            <person name="Chauhan A."/>
            <person name="Lucas S."/>
            <person name="Copeland A."/>
            <person name="Lapidus A."/>
            <person name="Del Rio T.G."/>
            <person name="Dalin E."/>
            <person name="Tice H."/>
            <person name="Bruce D."/>
            <person name="Goodwin L."/>
            <person name="Pitluck S."/>
            <person name="Sims D."/>
            <person name="Brettin T."/>
            <person name="Detter J.C."/>
            <person name="Han C."/>
            <person name="Chang Y.J."/>
            <person name="Larimer F."/>
            <person name="Land M."/>
            <person name="Hauser L."/>
            <person name="Kyrpides N.C."/>
            <person name="Mikhailova N."/>
            <person name="Moser S."/>
            <person name="Jegier P."/>
            <person name="Close D."/>
            <person name="Debruyn J.M."/>
            <person name="Wang Y."/>
            <person name="Layton A.C."/>
            <person name="Allen M.S."/>
            <person name="Sayler G.S."/>
        </authorList>
    </citation>
    <scope>NUCLEOTIDE SEQUENCE [LARGE SCALE GENOMIC DNA]</scope>
    <source>
        <strain evidence="12 14">MZ1T</strain>
    </source>
</reference>
<dbReference type="Proteomes" id="UP000002186">
    <property type="component" value="Chromosome"/>
</dbReference>
<feature type="transmembrane region" description="Helical" evidence="10">
    <location>
        <begin position="20"/>
        <end position="44"/>
    </location>
</feature>
<evidence type="ECO:0000256" key="3">
    <source>
        <dbReference type="ARBA" id="ARBA00022448"/>
    </source>
</evidence>
<dbReference type="SUPFAM" id="SSF161098">
    <property type="entry name" value="MetI-like"/>
    <property type="match status" value="1"/>
</dbReference>
<comment type="subunit">
    <text evidence="9">The HisPMQJ complex is composed of two ATP-binding proteins (HisP), two transmembrane proteins (HisM and HisQ) and a solute-binding protein (HisJ). The HisPMQ-ArgT complex is composed of two ATP-binding proteins (HisP), two transmembrane proteins (HisM and HisQ) and a solute-binding protein (ArgT).</text>
</comment>
<evidence type="ECO:0000256" key="10">
    <source>
        <dbReference type="RuleBase" id="RU363032"/>
    </source>
</evidence>
<dbReference type="InterPro" id="IPR010065">
    <property type="entry name" value="AA_ABC_transptr_permease_3TM"/>
</dbReference>
<dbReference type="EMBL" id="SSFD01000411">
    <property type="protein sequence ID" value="TXH77791.1"/>
    <property type="molecule type" value="Genomic_DNA"/>
</dbReference>
<comment type="subcellular location">
    <subcellularLocation>
        <location evidence="1">Cell inner membrane</location>
        <topology evidence="1">Multi-pass membrane protein</topology>
    </subcellularLocation>
    <subcellularLocation>
        <location evidence="10">Cell membrane</location>
        <topology evidence="10">Multi-pass membrane protein</topology>
    </subcellularLocation>
</comment>
<name>C4K9T5_THASP</name>
<organism evidence="12 14">
    <name type="scientific">Thauera aminoaromatica</name>
    <dbReference type="NCBI Taxonomy" id="164330"/>
    <lineage>
        <taxon>Bacteria</taxon>
        <taxon>Pseudomonadati</taxon>
        <taxon>Pseudomonadota</taxon>
        <taxon>Betaproteobacteria</taxon>
        <taxon>Rhodocyclales</taxon>
        <taxon>Zoogloeaceae</taxon>
        <taxon>Thauera</taxon>
    </lineage>
</organism>
<dbReference type="PROSITE" id="PS50928">
    <property type="entry name" value="ABC_TM1"/>
    <property type="match status" value="1"/>
</dbReference>
<evidence type="ECO:0000313" key="13">
    <source>
        <dbReference type="EMBL" id="TXH77791.1"/>
    </source>
</evidence>
<evidence type="ECO:0000256" key="2">
    <source>
        <dbReference type="ARBA" id="ARBA00010072"/>
    </source>
</evidence>
<dbReference type="HOGENOM" id="CLU_019602_1_4_4"/>
<evidence type="ECO:0000256" key="6">
    <source>
        <dbReference type="ARBA" id="ARBA00022989"/>
    </source>
</evidence>
<dbReference type="GO" id="GO:0022857">
    <property type="term" value="F:transmembrane transporter activity"/>
    <property type="evidence" value="ECO:0007669"/>
    <property type="project" value="InterPro"/>
</dbReference>
<comment type="similarity">
    <text evidence="2">Belongs to the binding-protein-dependent transport system permease family. HisMQ subfamily.</text>
</comment>
<evidence type="ECO:0000313" key="12">
    <source>
        <dbReference type="EMBL" id="ACR01161.1"/>
    </source>
</evidence>
<dbReference type="EMBL" id="CP001281">
    <property type="protein sequence ID" value="ACR01161.1"/>
    <property type="molecule type" value="Genomic_DNA"/>
</dbReference>
<evidence type="ECO:0000313" key="14">
    <source>
        <dbReference type="Proteomes" id="UP000002186"/>
    </source>
</evidence>
<dbReference type="OrthoDB" id="7026155at2"/>
<evidence type="ECO:0000256" key="9">
    <source>
        <dbReference type="ARBA" id="ARBA00046835"/>
    </source>
</evidence>
<feature type="transmembrane region" description="Helical" evidence="10">
    <location>
        <begin position="168"/>
        <end position="184"/>
    </location>
</feature>
<evidence type="ECO:0000256" key="1">
    <source>
        <dbReference type="ARBA" id="ARBA00004429"/>
    </source>
</evidence>